<evidence type="ECO:0000313" key="3">
    <source>
        <dbReference type="EMBL" id="PIR74064.1"/>
    </source>
</evidence>
<gene>
    <name evidence="3" type="ORF">COU35_04445</name>
</gene>
<dbReference type="EMBL" id="PFCB01000030">
    <property type="protein sequence ID" value="PIR74064.1"/>
    <property type="molecule type" value="Genomic_DNA"/>
</dbReference>
<name>A0A2H0TPJ6_9BACT</name>
<evidence type="ECO:0000256" key="2">
    <source>
        <dbReference type="SAM" id="SignalP"/>
    </source>
</evidence>
<feature type="transmembrane region" description="Helical" evidence="1">
    <location>
        <begin position="119"/>
        <end position="140"/>
    </location>
</feature>
<dbReference type="AlphaFoldDB" id="A0A2H0TPJ6"/>
<feature type="transmembrane region" description="Helical" evidence="1">
    <location>
        <begin position="79"/>
        <end position="99"/>
    </location>
</feature>
<feature type="transmembrane region" description="Helical" evidence="1">
    <location>
        <begin position="39"/>
        <end position="64"/>
    </location>
</feature>
<comment type="caution">
    <text evidence="3">The sequence shown here is derived from an EMBL/GenBank/DDBJ whole genome shotgun (WGS) entry which is preliminary data.</text>
</comment>
<keyword evidence="1" id="KW-1133">Transmembrane helix</keyword>
<keyword evidence="2" id="KW-0732">Signal</keyword>
<feature type="transmembrane region" description="Helical" evidence="1">
    <location>
        <begin position="152"/>
        <end position="173"/>
    </location>
</feature>
<feature type="chain" id="PRO_5013930620" description="Urease accessory protein UreH-like transmembrane domain-containing protein" evidence="2">
    <location>
        <begin position="24"/>
        <end position="175"/>
    </location>
</feature>
<sequence length="175" mass="19335">MRMKKTILALFGVLAFIPGVAKAHCPLCTAGAGALAIGAAYIGVSTYVVGIFIGAFALALALWIPRTVKKKYIRYQDHILAAIIYVTTIVPLLPLLQHFTSFNVYWFGEYGSFFNRTYMVNRFLIGSFIGAGVMYAAPYVSGHVTKLRKKNFPYQGMAITFGLLLLISLFFQFGL</sequence>
<proteinExistence type="predicted"/>
<keyword evidence="1" id="KW-0812">Transmembrane</keyword>
<protein>
    <recommendedName>
        <fullName evidence="5">Urease accessory protein UreH-like transmembrane domain-containing protein</fullName>
    </recommendedName>
</protein>
<reference evidence="4" key="1">
    <citation type="submission" date="2017-09" db="EMBL/GenBank/DDBJ databases">
        <title>Depth-based differentiation of microbial function through sediment-hosted aquifers and enrichment of novel symbionts in the deep terrestrial subsurface.</title>
        <authorList>
            <person name="Probst A.J."/>
            <person name="Ladd B."/>
            <person name="Jarett J.K."/>
            <person name="Geller-Mcgrath D.E."/>
            <person name="Sieber C.M.K."/>
            <person name="Emerson J.B."/>
            <person name="Anantharaman K."/>
            <person name="Thomas B.C."/>
            <person name="Malmstrom R."/>
            <person name="Stieglmeier M."/>
            <person name="Klingl A."/>
            <person name="Woyke T."/>
            <person name="Ryan C.M."/>
            <person name="Banfield J.F."/>
        </authorList>
    </citation>
    <scope>NUCLEOTIDE SEQUENCE [LARGE SCALE GENOMIC DNA]</scope>
</reference>
<evidence type="ECO:0000256" key="1">
    <source>
        <dbReference type="SAM" id="Phobius"/>
    </source>
</evidence>
<dbReference type="Proteomes" id="UP000230154">
    <property type="component" value="Unassembled WGS sequence"/>
</dbReference>
<evidence type="ECO:0000313" key="4">
    <source>
        <dbReference type="Proteomes" id="UP000230154"/>
    </source>
</evidence>
<evidence type="ECO:0008006" key="5">
    <source>
        <dbReference type="Google" id="ProtNLM"/>
    </source>
</evidence>
<keyword evidence="1" id="KW-0472">Membrane</keyword>
<accession>A0A2H0TPJ6</accession>
<feature type="signal peptide" evidence="2">
    <location>
        <begin position="1"/>
        <end position="23"/>
    </location>
</feature>
<organism evidence="3 4">
    <name type="scientific">Candidatus Magasanikbacteria bacterium CG10_big_fil_rev_8_21_14_0_10_47_10</name>
    <dbReference type="NCBI Taxonomy" id="1974652"/>
    <lineage>
        <taxon>Bacteria</taxon>
        <taxon>Candidatus Magasanikiibacteriota</taxon>
    </lineage>
</organism>